<dbReference type="Pfam" id="PF08113">
    <property type="entry name" value="CoxIIa"/>
    <property type="match status" value="1"/>
</dbReference>
<dbReference type="EMBL" id="CP089291">
    <property type="protein sequence ID" value="UOF92081.1"/>
    <property type="molecule type" value="Genomic_DNA"/>
</dbReference>
<protein>
    <submittedName>
        <fullName evidence="3">Cytochrome c oxidase subunit 2A</fullName>
    </submittedName>
</protein>
<evidence type="ECO:0000313" key="3">
    <source>
        <dbReference type="EMBL" id="UOF92081.1"/>
    </source>
</evidence>
<dbReference type="Proteomes" id="UP000830167">
    <property type="component" value="Chromosome"/>
</dbReference>
<dbReference type="RefSeq" id="WP_347438765.1">
    <property type="nucleotide sequence ID" value="NZ_CP089291.1"/>
</dbReference>
<name>A0ABY4CNK7_9BACL</name>
<keyword evidence="2" id="KW-1133">Transmembrane helix</keyword>
<dbReference type="InterPro" id="IPR012538">
    <property type="entry name" value="Cyt_c_oxidase_su2a"/>
</dbReference>
<keyword evidence="2" id="KW-0472">Membrane</keyword>
<evidence type="ECO:0000313" key="4">
    <source>
        <dbReference type="Proteomes" id="UP000830167"/>
    </source>
</evidence>
<gene>
    <name evidence="3" type="ORF">LSG31_07660</name>
</gene>
<organism evidence="3 4">
    <name type="scientific">Fodinisporobacter ferrooxydans</name>
    <dbReference type="NCBI Taxonomy" id="2901836"/>
    <lineage>
        <taxon>Bacteria</taxon>
        <taxon>Bacillati</taxon>
        <taxon>Bacillota</taxon>
        <taxon>Bacilli</taxon>
        <taxon>Bacillales</taxon>
        <taxon>Alicyclobacillaceae</taxon>
        <taxon>Fodinisporobacter</taxon>
    </lineage>
</organism>
<proteinExistence type="predicted"/>
<feature type="region of interest" description="Disordered" evidence="1">
    <location>
        <begin position="1"/>
        <end position="26"/>
    </location>
</feature>
<reference evidence="3" key="1">
    <citation type="submission" date="2021-12" db="EMBL/GenBank/DDBJ databases">
        <title>Alicyclobacillaceae gen. nov., sp. nov., isolated from chalcocite enrichment system.</title>
        <authorList>
            <person name="Jiang Z."/>
        </authorList>
    </citation>
    <scope>NUCLEOTIDE SEQUENCE</scope>
    <source>
        <strain evidence="3">MYW30-H2</strain>
    </source>
</reference>
<keyword evidence="4" id="KW-1185">Reference proteome</keyword>
<sequence length="60" mass="6475">MADLSPTPGKGSTLPNAPTTQEEHPHDKYSLKGTFACVLLLAALIVASWYAVFALFLSRQ</sequence>
<evidence type="ECO:0000256" key="1">
    <source>
        <dbReference type="SAM" id="MobiDB-lite"/>
    </source>
</evidence>
<keyword evidence="2" id="KW-0812">Transmembrane</keyword>
<evidence type="ECO:0000256" key="2">
    <source>
        <dbReference type="SAM" id="Phobius"/>
    </source>
</evidence>
<accession>A0ABY4CNK7</accession>
<feature type="transmembrane region" description="Helical" evidence="2">
    <location>
        <begin position="33"/>
        <end position="57"/>
    </location>
</feature>